<protein>
    <submittedName>
        <fullName evidence="4">Damage-inducible protein DinB</fullName>
    </submittedName>
</protein>
<dbReference type="EMBL" id="CP019312">
    <property type="protein sequence ID" value="APX13742.1"/>
    <property type="molecule type" value="Genomic_DNA"/>
</dbReference>
<dbReference type="Proteomes" id="UP000186336">
    <property type="component" value="Chromosome"/>
</dbReference>
<evidence type="ECO:0000256" key="3">
    <source>
        <dbReference type="PIRSR" id="PIRSR607837-1"/>
    </source>
</evidence>
<dbReference type="AlphaFoldDB" id="A0A1P8N0F7"/>
<organism evidence="4 5">
    <name type="scientific">Tateyamaria omphalii</name>
    <dbReference type="NCBI Taxonomy" id="299262"/>
    <lineage>
        <taxon>Bacteria</taxon>
        <taxon>Pseudomonadati</taxon>
        <taxon>Pseudomonadota</taxon>
        <taxon>Alphaproteobacteria</taxon>
        <taxon>Rhodobacterales</taxon>
        <taxon>Roseobacteraceae</taxon>
        <taxon>Tateyamaria</taxon>
    </lineage>
</organism>
<dbReference type="KEGG" id="tom:BWR18_06785"/>
<evidence type="ECO:0000256" key="2">
    <source>
        <dbReference type="ARBA" id="ARBA00022723"/>
    </source>
</evidence>
<dbReference type="Gene3D" id="1.20.120.450">
    <property type="entry name" value="dinb family like domain"/>
    <property type="match status" value="1"/>
</dbReference>
<evidence type="ECO:0000313" key="5">
    <source>
        <dbReference type="Proteomes" id="UP000186336"/>
    </source>
</evidence>
<dbReference type="OrthoDB" id="9807509at2"/>
<dbReference type="Pfam" id="PF05163">
    <property type="entry name" value="DinB"/>
    <property type="match status" value="1"/>
</dbReference>
<comment type="similarity">
    <text evidence="1">Belongs to the DinB family.</text>
</comment>
<keyword evidence="5" id="KW-1185">Reference proteome</keyword>
<dbReference type="InterPro" id="IPR034660">
    <property type="entry name" value="DinB/YfiT-like"/>
</dbReference>
<evidence type="ECO:0000313" key="4">
    <source>
        <dbReference type="EMBL" id="APX13742.1"/>
    </source>
</evidence>
<dbReference type="InterPro" id="IPR007837">
    <property type="entry name" value="DinB"/>
</dbReference>
<keyword evidence="2 3" id="KW-0479">Metal-binding</keyword>
<sequence>MARYNAWQNSQLTEMLTGVPDDELRKDRGAFFGSIMATLNHILWGDTMWMSRFTNEVPPPAVPPQQHKEFTQTFAVWSAERFRMDGTIRLWGDRLDTVDLKGDLSWYSGTLKQDFQMPLETCVTHMFTHQTHHRGQVHAMMTAAGLPAPVTDIVFMPKDE</sequence>
<reference evidence="4 5" key="1">
    <citation type="submission" date="2017-01" db="EMBL/GenBank/DDBJ databases">
        <title>Complete genome of Tateyamaria omphalii DOK1-4 isolated from seawater in Dokdo.</title>
        <authorList>
            <person name="Kim J.H."/>
            <person name="Chi W.-J."/>
        </authorList>
    </citation>
    <scope>NUCLEOTIDE SEQUENCE [LARGE SCALE GENOMIC DNA]</scope>
    <source>
        <strain evidence="4 5">DOK1-4</strain>
    </source>
</reference>
<dbReference type="GO" id="GO:0046872">
    <property type="term" value="F:metal ion binding"/>
    <property type="evidence" value="ECO:0007669"/>
    <property type="project" value="UniProtKB-KW"/>
</dbReference>
<dbReference type="PANTHER" id="PTHR37302:SF1">
    <property type="entry name" value="PROTEIN DINB"/>
    <property type="match status" value="1"/>
</dbReference>
<accession>A0A1P8N0F7</accession>
<feature type="binding site" evidence="3">
    <location>
        <position position="41"/>
    </location>
    <ligand>
        <name>a divalent metal cation</name>
        <dbReference type="ChEBI" id="CHEBI:60240"/>
    </ligand>
</feature>
<dbReference type="PANTHER" id="PTHR37302">
    <property type="entry name" value="SLR1116 PROTEIN"/>
    <property type="match status" value="1"/>
</dbReference>
<feature type="binding site" evidence="3">
    <location>
        <position position="129"/>
    </location>
    <ligand>
        <name>a divalent metal cation</name>
        <dbReference type="ChEBI" id="CHEBI:60240"/>
    </ligand>
</feature>
<feature type="binding site" evidence="3">
    <location>
        <position position="133"/>
    </location>
    <ligand>
        <name>a divalent metal cation</name>
        <dbReference type="ChEBI" id="CHEBI:60240"/>
    </ligand>
</feature>
<proteinExistence type="inferred from homology"/>
<evidence type="ECO:0000256" key="1">
    <source>
        <dbReference type="ARBA" id="ARBA00008635"/>
    </source>
</evidence>
<gene>
    <name evidence="4" type="ORF">BWR18_06785</name>
</gene>
<dbReference type="STRING" id="299262.BWR18_06785"/>
<dbReference type="SUPFAM" id="SSF109854">
    <property type="entry name" value="DinB/YfiT-like putative metalloenzymes"/>
    <property type="match status" value="1"/>
</dbReference>
<name>A0A1P8N0F7_9RHOB</name>